<dbReference type="InterPro" id="IPR045851">
    <property type="entry name" value="AMP-bd_C_sf"/>
</dbReference>
<dbReference type="GO" id="GO:0031956">
    <property type="term" value="F:medium-chain fatty acid-CoA ligase activity"/>
    <property type="evidence" value="ECO:0007669"/>
    <property type="project" value="TreeGrafter"/>
</dbReference>
<dbReference type="EMBL" id="JACIIU010000005">
    <property type="protein sequence ID" value="MBB6260997.1"/>
    <property type="molecule type" value="Genomic_DNA"/>
</dbReference>
<evidence type="ECO:0000259" key="7">
    <source>
        <dbReference type="Pfam" id="PF13193"/>
    </source>
</evidence>
<comment type="caution">
    <text evidence="8">The sequence shown here is derived from an EMBL/GenBank/DDBJ whole genome shotgun (WGS) entry which is preliminary data.</text>
</comment>
<dbReference type="EC" id="6.2.1.44" evidence="4"/>
<dbReference type="InterPro" id="IPR000873">
    <property type="entry name" value="AMP-dep_synth/lig_dom"/>
</dbReference>
<sequence length="505" mass="56282">MNIAYWLYQTARSWPNREAILSGNECFATYDALLTRTASLAHWLQHHHGINRGDRVALFAQNCPEYLEIMHAIWWLGAIIVPINHKLHAKEAAWIIVDSEAKIILTDADCNFDDAPCLQTVIKIADAAYNQAVSAAHQDKPADCDSNEIAWLFYTSGTTGRPKGVMLSHNNLIHMSLCYSLDVDQVFGSDTALYAAPMSHGAGLYNMIFMRAGARHLIPASKGFDSAEIIDLAKTQKNLVFFAAPTMVKRLIAHSKTVNYQGEGIRTIIYGGGPMYAADIDEALDYFGDRFVQIYGQGESPMTITALSRDLVKDQSHANWRSRRASVGTAQACVKVEIRDDNGKPLPHGSTGEIAVFGQTVMQGYWNNPDATASTLNNGWLMTGDLGHLDEDGFLHLTDRSKDVIISGGTNIYPREVEETLLQHPDVFEVAVIGVPDPEWGENIVAYIVMRDEKPAEKTLLDHWCQSHMASFKKPKKYFFVKELPKNSYGKVLKTELRQLSMEKS</sequence>
<dbReference type="Pfam" id="PF00501">
    <property type="entry name" value="AMP-binding"/>
    <property type="match status" value="1"/>
</dbReference>
<evidence type="ECO:0000256" key="2">
    <source>
        <dbReference type="ARBA" id="ARBA00022598"/>
    </source>
</evidence>
<gene>
    <name evidence="8" type="ORF">FHS77_001545</name>
</gene>
<dbReference type="RefSeq" id="WP_184221955.1">
    <property type="nucleotide sequence ID" value="NZ_JACIIU010000005.1"/>
</dbReference>
<dbReference type="InterPro" id="IPR042099">
    <property type="entry name" value="ANL_N_sf"/>
</dbReference>
<comment type="catalytic activity">
    <reaction evidence="3">
        <text>3-(methylsulfanyl)propanoate + ATP + CoA = 3-(methylsulfanyl)propanoyl-CoA + AMP + diphosphate</text>
        <dbReference type="Rhea" id="RHEA:43052"/>
        <dbReference type="ChEBI" id="CHEBI:30616"/>
        <dbReference type="ChEBI" id="CHEBI:33019"/>
        <dbReference type="ChEBI" id="CHEBI:49016"/>
        <dbReference type="ChEBI" id="CHEBI:57287"/>
        <dbReference type="ChEBI" id="CHEBI:82815"/>
        <dbReference type="ChEBI" id="CHEBI:456215"/>
        <dbReference type="EC" id="6.2.1.44"/>
    </reaction>
    <physiologicalReaction direction="left-to-right" evidence="3">
        <dbReference type="Rhea" id="RHEA:43053"/>
    </physiologicalReaction>
</comment>
<evidence type="ECO:0000313" key="8">
    <source>
        <dbReference type="EMBL" id="MBB6260997.1"/>
    </source>
</evidence>
<feature type="domain" description="AMP-binding enzyme C-terminal" evidence="7">
    <location>
        <begin position="416"/>
        <end position="491"/>
    </location>
</feature>
<organism evidence="8 9">
    <name type="scientific">Paenochrobactrum gallinarii</name>
    <dbReference type="NCBI Taxonomy" id="643673"/>
    <lineage>
        <taxon>Bacteria</taxon>
        <taxon>Pseudomonadati</taxon>
        <taxon>Pseudomonadota</taxon>
        <taxon>Alphaproteobacteria</taxon>
        <taxon>Hyphomicrobiales</taxon>
        <taxon>Brucellaceae</taxon>
        <taxon>Paenochrobactrum</taxon>
    </lineage>
</organism>
<dbReference type="Proteomes" id="UP000555393">
    <property type="component" value="Unassembled WGS sequence"/>
</dbReference>
<proteinExistence type="inferred from homology"/>
<evidence type="ECO:0000256" key="1">
    <source>
        <dbReference type="ARBA" id="ARBA00006432"/>
    </source>
</evidence>
<dbReference type="PROSITE" id="PS00455">
    <property type="entry name" value="AMP_BINDING"/>
    <property type="match status" value="1"/>
</dbReference>
<reference evidence="8 9" key="1">
    <citation type="submission" date="2020-08" db="EMBL/GenBank/DDBJ databases">
        <title>Genomic Encyclopedia of Type Strains, Phase IV (KMG-IV): sequencing the most valuable type-strain genomes for metagenomic binning, comparative biology and taxonomic classification.</title>
        <authorList>
            <person name="Goeker M."/>
        </authorList>
    </citation>
    <scope>NUCLEOTIDE SEQUENCE [LARGE SCALE GENOMIC DNA]</scope>
    <source>
        <strain evidence="8 9">DSM 22336</strain>
    </source>
</reference>
<dbReference type="InterPro" id="IPR025110">
    <property type="entry name" value="AMP-bd_C"/>
</dbReference>
<dbReference type="InterPro" id="IPR020845">
    <property type="entry name" value="AMP-binding_CS"/>
</dbReference>
<dbReference type="AlphaFoldDB" id="A0A841LWX1"/>
<dbReference type="FunFam" id="3.30.300.30:FF:000008">
    <property type="entry name" value="2,3-dihydroxybenzoate-AMP ligase"/>
    <property type="match status" value="1"/>
</dbReference>
<dbReference type="Gene3D" id="3.30.300.30">
    <property type="match status" value="1"/>
</dbReference>
<evidence type="ECO:0000259" key="6">
    <source>
        <dbReference type="Pfam" id="PF00501"/>
    </source>
</evidence>
<keyword evidence="9" id="KW-1185">Reference proteome</keyword>
<feature type="domain" description="AMP-dependent synthetase/ligase" evidence="6">
    <location>
        <begin position="9"/>
        <end position="366"/>
    </location>
</feature>
<dbReference type="PANTHER" id="PTHR43201">
    <property type="entry name" value="ACYL-COA SYNTHETASE"/>
    <property type="match status" value="1"/>
</dbReference>
<dbReference type="SUPFAM" id="SSF56801">
    <property type="entry name" value="Acetyl-CoA synthetase-like"/>
    <property type="match status" value="1"/>
</dbReference>
<name>A0A841LWX1_9HYPH</name>
<evidence type="ECO:0000313" key="9">
    <source>
        <dbReference type="Proteomes" id="UP000555393"/>
    </source>
</evidence>
<comment type="similarity">
    <text evidence="1">Belongs to the ATP-dependent AMP-binding enzyme family.</text>
</comment>
<evidence type="ECO:0000256" key="4">
    <source>
        <dbReference type="ARBA" id="ARBA00066616"/>
    </source>
</evidence>
<evidence type="ECO:0000256" key="3">
    <source>
        <dbReference type="ARBA" id="ARBA00051915"/>
    </source>
</evidence>
<dbReference type="GO" id="GO:0006631">
    <property type="term" value="P:fatty acid metabolic process"/>
    <property type="evidence" value="ECO:0007669"/>
    <property type="project" value="TreeGrafter"/>
</dbReference>
<keyword evidence="2 8" id="KW-0436">Ligase</keyword>
<accession>A0A841LWX1</accession>
<dbReference type="PANTHER" id="PTHR43201:SF5">
    <property type="entry name" value="MEDIUM-CHAIN ACYL-COA LIGASE ACSF2, MITOCHONDRIAL"/>
    <property type="match status" value="1"/>
</dbReference>
<protein>
    <recommendedName>
        <fullName evidence="5">3-methylmercaptopropionyl-CoA ligase</fullName>
        <ecNumber evidence="4">6.2.1.44</ecNumber>
    </recommendedName>
</protein>
<dbReference type="Pfam" id="PF13193">
    <property type="entry name" value="AMP-binding_C"/>
    <property type="match status" value="1"/>
</dbReference>
<dbReference type="Gene3D" id="3.40.50.12780">
    <property type="entry name" value="N-terminal domain of ligase-like"/>
    <property type="match status" value="1"/>
</dbReference>
<evidence type="ECO:0000256" key="5">
    <source>
        <dbReference type="ARBA" id="ARBA00067668"/>
    </source>
</evidence>